<dbReference type="Gene3D" id="1.10.10.10">
    <property type="entry name" value="Winged helix-like DNA-binding domain superfamily/Winged helix DNA-binding domain"/>
    <property type="match status" value="1"/>
</dbReference>
<evidence type="ECO:0000256" key="5">
    <source>
        <dbReference type="PROSITE-ProRule" id="PRU01091"/>
    </source>
</evidence>
<evidence type="ECO:0000313" key="9">
    <source>
        <dbReference type="Proteomes" id="UP001501074"/>
    </source>
</evidence>
<dbReference type="InterPro" id="IPR001867">
    <property type="entry name" value="OmpR/PhoB-type_DNA-bd"/>
</dbReference>
<dbReference type="SUPFAM" id="SSF48452">
    <property type="entry name" value="TPR-like"/>
    <property type="match status" value="1"/>
</dbReference>
<dbReference type="PANTHER" id="PTHR35807">
    <property type="entry name" value="TRANSCRIPTIONAL REGULATOR REDD-RELATED"/>
    <property type="match status" value="1"/>
</dbReference>
<gene>
    <name evidence="8" type="ORF">GCM10022223_64080</name>
</gene>
<feature type="compositionally biased region" description="Polar residues" evidence="6">
    <location>
        <begin position="28"/>
        <end position="37"/>
    </location>
</feature>
<dbReference type="InterPro" id="IPR036388">
    <property type="entry name" value="WH-like_DNA-bd_sf"/>
</dbReference>
<dbReference type="Proteomes" id="UP001501074">
    <property type="component" value="Unassembled WGS sequence"/>
</dbReference>
<evidence type="ECO:0000259" key="7">
    <source>
        <dbReference type="PROSITE" id="PS51755"/>
    </source>
</evidence>
<evidence type="ECO:0000256" key="3">
    <source>
        <dbReference type="ARBA" id="ARBA00023125"/>
    </source>
</evidence>
<comment type="similarity">
    <text evidence="1">Belongs to the AfsR/DnrI/RedD regulatory family.</text>
</comment>
<dbReference type="Pfam" id="PF03704">
    <property type="entry name" value="BTAD"/>
    <property type="match status" value="1"/>
</dbReference>
<dbReference type="InterPro" id="IPR005158">
    <property type="entry name" value="BTAD"/>
</dbReference>
<keyword evidence="4" id="KW-0804">Transcription</keyword>
<reference evidence="9" key="1">
    <citation type="journal article" date="2019" name="Int. J. Syst. Evol. Microbiol.">
        <title>The Global Catalogue of Microorganisms (GCM) 10K type strain sequencing project: providing services to taxonomists for standard genome sequencing and annotation.</title>
        <authorList>
            <consortium name="The Broad Institute Genomics Platform"/>
            <consortium name="The Broad Institute Genome Sequencing Center for Infectious Disease"/>
            <person name="Wu L."/>
            <person name="Ma J."/>
        </authorList>
    </citation>
    <scope>NUCLEOTIDE SEQUENCE [LARGE SCALE GENOMIC DNA]</scope>
    <source>
        <strain evidence="9">JCM 16902</strain>
    </source>
</reference>
<dbReference type="SUPFAM" id="SSF46894">
    <property type="entry name" value="C-terminal effector domain of the bipartite response regulators"/>
    <property type="match status" value="1"/>
</dbReference>
<evidence type="ECO:0000256" key="2">
    <source>
        <dbReference type="ARBA" id="ARBA00023015"/>
    </source>
</evidence>
<sequence>MCSPTELYGRDQKQWEPPAPLLMRSGLRASSSGNSGMRPSASADHQAGCRRSLRGPKTTTQPSTRTTVTDLIAQGRHALWTEGDLREARRRFEEAWTRADRENLPRERAESALGLGGIWVHEYREDVLRARILARQEWCAQQPGTPCGLALALRARVAAERDYLDGTHDRVLEALDQARRAGDPQLLATVLSLAHHCLLGPQHGALRTRLAEELLLTAGRSDRPGDALAGMLWLTVDQFLGGDPHAGRSLARLREALKQHDHQAFGYVAAAIEVMLAIRDGQLDRAEAMAAECAVLGERCGDADASGWYRGQLITIRWFQGRLGELLPVLRAEVDSYALGVQDDSLFSALAVSAVAAGDDLVAAGAVARLGGSGLSGSGLSAVPASSAWLVTVNGAAEAAFRLQDRELASTVYRLLASHQDLPICGSLAITCFGSAHQSLGLAALTVGDVPAGIDHLRRAVRGNLALGHWPAHCLSLHRLGHALLRYGNPQERAEAPGLLAAAAREADRFRMVLPAQPSPTSTPARNPRPATTSTDIAMSADIRIRLLGPAGIVVDGVAQVIPGRRRRTVLSVLALNAGELVGADRLVDIVWGDKVPRTAANTLQSHVSYLRRVLGPAARIISQGQGYVLDLPRTAVDAGLAEHLIRAQGDGPPTAAGVRPLTEALALWHGEPLGDVESHPWFEVQAQHLGQLRLRATKMLARAHLLTRQSARAVDLLTPAVREHPLDEQVYELLMLAYYRQGLAGRALTVFENVRTVLASELGADPSGPLRDLHTAILRQDPAL</sequence>
<dbReference type="Gene3D" id="1.25.40.10">
    <property type="entry name" value="Tetratricopeptide repeat domain"/>
    <property type="match status" value="1"/>
</dbReference>
<accession>A0ABP7ANW0</accession>
<dbReference type="SMART" id="SM01043">
    <property type="entry name" value="BTAD"/>
    <property type="match status" value="1"/>
</dbReference>
<proteinExistence type="inferred from homology"/>
<dbReference type="InterPro" id="IPR051677">
    <property type="entry name" value="AfsR-DnrI-RedD_regulator"/>
</dbReference>
<feature type="domain" description="OmpR/PhoB-type" evidence="7">
    <location>
        <begin position="535"/>
        <end position="632"/>
    </location>
</feature>
<dbReference type="InterPro" id="IPR016032">
    <property type="entry name" value="Sig_transdc_resp-reg_C-effctor"/>
</dbReference>
<keyword evidence="9" id="KW-1185">Reference proteome</keyword>
<organism evidence="8 9">
    <name type="scientific">Kineosporia mesophila</name>
    <dbReference type="NCBI Taxonomy" id="566012"/>
    <lineage>
        <taxon>Bacteria</taxon>
        <taxon>Bacillati</taxon>
        <taxon>Actinomycetota</taxon>
        <taxon>Actinomycetes</taxon>
        <taxon>Kineosporiales</taxon>
        <taxon>Kineosporiaceae</taxon>
        <taxon>Kineosporia</taxon>
    </lineage>
</organism>
<evidence type="ECO:0000256" key="6">
    <source>
        <dbReference type="SAM" id="MobiDB-lite"/>
    </source>
</evidence>
<name>A0ABP7ANW0_9ACTN</name>
<dbReference type="PANTHER" id="PTHR35807:SF1">
    <property type="entry name" value="TRANSCRIPTIONAL REGULATOR REDD"/>
    <property type="match status" value="1"/>
</dbReference>
<keyword evidence="2" id="KW-0805">Transcription regulation</keyword>
<dbReference type="InterPro" id="IPR011990">
    <property type="entry name" value="TPR-like_helical_dom_sf"/>
</dbReference>
<dbReference type="Pfam" id="PF00486">
    <property type="entry name" value="Trans_reg_C"/>
    <property type="match status" value="1"/>
</dbReference>
<dbReference type="SMART" id="SM00862">
    <property type="entry name" value="Trans_reg_C"/>
    <property type="match status" value="1"/>
</dbReference>
<evidence type="ECO:0000256" key="1">
    <source>
        <dbReference type="ARBA" id="ARBA00005820"/>
    </source>
</evidence>
<dbReference type="PROSITE" id="PS51755">
    <property type="entry name" value="OMPR_PHOB"/>
    <property type="match status" value="1"/>
</dbReference>
<evidence type="ECO:0000313" key="8">
    <source>
        <dbReference type="EMBL" id="GAA3636728.1"/>
    </source>
</evidence>
<feature type="region of interest" description="Disordered" evidence="6">
    <location>
        <begin position="1"/>
        <end position="66"/>
    </location>
</feature>
<dbReference type="EMBL" id="BAAAZO010000012">
    <property type="protein sequence ID" value="GAA3636728.1"/>
    <property type="molecule type" value="Genomic_DNA"/>
</dbReference>
<keyword evidence="3 5" id="KW-0238">DNA-binding</keyword>
<comment type="caution">
    <text evidence="8">The sequence shown here is derived from an EMBL/GenBank/DDBJ whole genome shotgun (WGS) entry which is preliminary data.</text>
</comment>
<dbReference type="CDD" id="cd15831">
    <property type="entry name" value="BTAD"/>
    <property type="match status" value="1"/>
</dbReference>
<protein>
    <recommendedName>
        <fullName evidence="7">OmpR/PhoB-type domain-containing protein</fullName>
    </recommendedName>
</protein>
<feature type="DNA-binding region" description="OmpR/PhoB-type" evidence="5">
    <location>
        <begin position="535"/>
        <end position="632"/>
    </location>
</feature>
<evidence type="ECO:0000256" key="4">
    <source>
        <dbReference type="ARBA" id="ARBA00023163"/>
    </source>
</evidence>